<keyword evidence="4 6" id="KW-0496">Mitochondrion</keyword>
<reference evidence="8" key="1">
    <citation type="submission" date="2021-03" db="EMBL/GenBank/DDBJ databases">
        <authorList>
            <person name="Tagirdzhanova G."/>
        </authorList>
    </citation>
    <scope>NUCLEOTIDE SEQUENCE</scope>
</reference>
<evidence type="ECO:0000313" key="9">
    <source>
        <dbReference type="Proteomes" id="UP000664521"/>
    </source>
</evidence>
<dbReference type="PANTHER" id="PTHR37799">
    <property type="entry name" value="37S RIBOSOMAL PROTEIN S25, MITOCHONDRIAL"/>
    <property type="match status" value="1"/>
</dbReference>
<dbReference type="Pfam" id="PF13741">
    <property type="entry name" value="MRP-S25"/>
    <property type="match status" value="1"/>
</dbReference>
<gene>
    <name evidence="8" type="primary">RSM25</name>
    <name evidence="8" type="ORF">HETSPECPRED_008251</name>
</gene>
<evidence type="ECO:0000256" key="7">
    <source>
        <dbReference type="SAM" id="MobiDB-lite"/>
    </source>
</evidence>
<dbReference type="PANTHER" id="PTHR37799:SF1">
    <property type="entry name" value="SMALL RIBOSOMAL SUBUNIT PROTEIN MS23"/>
    <property type="match status" value="1"/>
</dbReference>
<accession>A0A8H3IL33</accession>
<sequence length="275" mass="31583">MGRHDLRPLRVLHTANQLFTAARIKNLPPWHSVVESIPPAQALVRTQPVQHTPQTRPRKTKARKASKLFKPTNITYREDRLRRDFFGDHPWELARPRVVLENDGKDYEGNDWSKISQPGRPVTGESVIQRQMWLLKNVHNMKKASAYDQARKEFYKLRLHEDVRRRVAKEEALATGAYFHKSALEVGMEIEDKQYEEWKKWAIKQTKETEQRQNAMYTGQDNQSMDLSPDDPETEAGLEEISDILPAQGQSALGGAQAIPASQGVEAMENFAFGR</sequence>
<name>A0A8H3IL33_9LECA</name>
<evidence type="ECO:0000256" key="2">
    <source>
        <dbReference type="ARBA" id="ARBA00009864"/>
    </source>
</evidence>
<comment type="subunit">
    <text evidence="6">Component of the mitochondrial small ribosomal subunit.</text>
</comment>
<evidence type="ECO:0000256" key="5">
    <source>
        <dbReference type="ARBA" id="ARBA00023274"/>
    </source>
</evidence>
<proteinExistence type="inferred from homology"/>
<dbReference type="OrthoDB" id="5542239at2759"/>
<evidence type="ECO:0000256" key="6">
    <source>
        <dbReference type="PIRNR" id="PIRNR029764"/>
    </source>
</evidence>
<evidence type="ECO:0000256" key="1">
    <source>
        <dbReference type="ARBA" id="ARBA00004173"/>
    </source>
</evidence>
<comment type="caution">
    <text evidence="8">The sequence shown here is derived from an EMBL/GenBank/DDBJ whole genome shotgun (WGS) entry which is preliminary data.</text>
</comment>
<keyword evidence="5 6" id="KW-0687">Ribonucleoprotein</keyword>
<evidence type="ECO:0000256" key="4">
    <source>
        <dbReference type="ARBA" id="ARBA00023128"/>
    </source>
</evidence>
<evidence type="ECO:0000313" key="8">
    <source>
        <dbReference type="EMBL" id="CAF9932017.1"/>
    </source>
</evidence>
<keyword evidence="9" id="KW-1185">Reference proteome</keyword>
<feature type="compositionally biased region" description="Polar residues" evidence="7">
    <location>
        <begin position="212"/>
        <end position="226"/>
    </location>
</feature>
<feature type="region of interest" description="Disordered" evidence="7">
    <location>
        <begin position="210"/>
        <end position="237"/>
    </location>
</feature>
<dbReference type="InterPro" id="IPR016939">
    <property type="entry name" value="Ribosomal_mS23_fun"/>
</dbReference>
<protein>
    <recommendedName>
        <fullName evidence="6">37S ribosomal protein S25, mitochondrial</fullName>
    </recommendedName>
</protein>
<dbReference type="GO" id="GO:0003735">
    <property type="term" value="F:structural constituent of ribosome"/>
    <property type="evidence" value="ECO:0007669"/>
    <property type="project" value="UniProtKB-UniRule"/>
</dbReference>
<dbReference type="Proteomes" id="UP000664521">
    <property type="component" value="Unassembled WGS sequence"/>
</dbReference>
<dbReference type="AlphaFoldDB" id="A0A8H3IL33"/>
<dbReference type="EMBL" id="CAJPDS010000061">
    <property type="protein sequence ID" value="CAF9932017.1"/>
    <property type="molecule type" value="Genomic_DNA"/>
</dbReference>
<organism evidence="8 9">
    <name type="scientific">Heterodermia speciosa</name>
    <dbReference type="NCBI Taxonomy" id="116794"/>
    <lineage>
        <taxon>Eukaryota</taxon>
        <taxon>Fungi</taxon>
        <taxon>Dikarya</taxon>
        <taxon>Ascomycota</taxon>
        <taxon>Pezizomycotina</taxon>
        <taxon>Lecanoromycetes</taxon>
        <taxon>OSLEUM clade</taxon>
        <taxon>Lecanoromycetidae</taxon>
        <taxon>Caliciales</taxon>
        <taxon>Physciaceae</taxon>
        <taxon>Heterodermia</taxon>
    </lineage>
</organism>
<comment type="subcellular location">
    <subcellularLocation>
        <location evidence="1 6">Mitochondrion</location>
    </subcellularLocation>
</comment>
<dbReference type="GO" id="GO:0005763">
    <property type="term" value="C:mitochondrial small ribosomal subunit"/>
    <property type="evidence" value="ECO:0007669"/>
    <property type="project" value="UniProtKB-UniRule"/>
</dbReference>
<feature type="compositionally biased region" description="Acidic residues" evidence="7">
    <location>
        <begin position="228"/>
        <end position="237"/>
    </location>
</feature>
<evidence type="ECO:0000256" key="3">
    <source>
        <dbReference type="ARBA" id="ARBA00022980"/>
    </source>
</evidence>
<dbReference type="PIRSF" id="PIRSF029764">
    <property type="entry name" value="RSM25"/>
    <property type="match status" value="1"/>
</dbReference>
<comment type="similarity">
    <text evidence="2">Belongs to the mitochondrion-specific ribosomal protein mS23 family.</text>
</comment>
<keyword evidence="3 6" id="KW-0689">Ribosomal protein</keyword>